<dbReference type="EMBL" id="JAAAID010000545">
    <property type="protein sequence ID" value="KAG0016290.1"/>
    <property type="molecule type" value="Genomic_DNA"/>
</dbReference>
<dbReference type="Proteomes" id="UP000703661">
    <property type="component" value="Unassembled WGS sequence"/>
</dbReference>
<organism evidence="3 4">
    <name type="scientific">Entomortierella chlamydospora</name>
    <dbReference type="NCBI Taxonomy" id="101097"/>
    <lineage>
        <taxon>Eukaryota</taxon>
        <taxon>Fungi</taxon>
        <taxon>Fungi incertae sedis</taxon>
        <taxon>Mucoromycota</taxon>
        <taxon>Mortierellomycotina</taxon>
        <taxon>Mortierellomycetes</taxon>
        <taxon>Mortierellales</taxon>
        <taxon>Mortierellaceae</taxon>
        <taxon>Entomortierella</taxon>
    </lineage>
</organism>
<sequence>MSVPYTPPADGTQPQYQYVTPQQPGSPAPAQYVQPSPQPVYVDPNQQAFSPQPVYADPNQQAFSPQPVYADPNQQQQQAYYAQPQAQPTYVVTSTEQTTSLPVVTGGNGKGIVGKMPQLDLCCFFLPLHTGALVIAFLMTIYYGYCGIVLLAGGTFTGGVAIGLIILGILYLLVAIVSGYGFVGIYKEQPLWIDRFIRMYLVGSIMWLVLEFIYMIIVVATYSQYYWYSFPWASWIIQIIICGGLQYYFCICLVSYQRVLHARVDGGEKIAMA</sequence>
<gene>
    <name evidence="3" type="ORF">BGZ80_009312</name>
</gene>
<dbReference type="AlphaFoldDB" id="A0A9P6T0T6"/>
<keyword evidence="2" id="KW-0472">Membrane</keyword>
<evidence type="ECO:0000256" key="1">
    <source>
        <dbReference type="SAM" id="MobiDB-lite"/>
    </source>
</evidence>
<evidence type="ECO:0000256" key="2">
    <source>
        <dbReference type="SAM" id="Phobius"/>
    </source>
</evidence>
<protein>
    <submittedName>
        <fullName evidence="3">Uncharacterized protein</fullName>
    </submittedName>
</protein>
<feature type="transmembrane region" description="Helical" evidence="2">
    <location>
        <begin position="121"/>
        <end position="145"/>
    </location>
</feature>
<comment type="caution">
    <text evidence="3">The sequence shown here is derived from an EMBL/GenBank/DDBJ whole genome shotgun (WGS) entry which is preliminary data.</text>
</comment>
<dbReference type="OrthoDB" id="2427124at2759"/>
<proteinExistence type="predicted"/>
<feature type="compositionally biased region" description="Low complexity" evidence="1">
    <location>
        <begin position="12"/>
        <end position="23"/>
    </location>
</feature>
<feature type="transmembrane region" description="Helical" evidence="2">
    <location>
        <begin position="197"/>
        <end position="220"/>
    </location>
</feature>
<keyword evidence="2" id="KW-1133">Transmembrane helix</keyword>
<name>A0A9P6T0T6_9FUNG</name>
<reference evidence="3" key="1">
    <citation type="journal article" date="2020" name="Fungal Divers.">
        <title>Resolving the Mortierellaceae phylogeny through synthesis of multi-gene phylogenetics and phylogenomics.</title>
        <authorList>
            <person name="Vandepol N."/>
            <person name="Liber J."/>
            <person name="Desiro A."/>
            <person name="Na H."/>
            <person name="Kennedy M."/>
            <person name="Barry K."/>
            <person name="Grigoriev I.V."/>
            <person name="Miller A.N."/>
            <person name="O'Donnell K."/>
            <person name="Stajich J.E."/>
            <person name="Bonito G."/>
        </authorList>
    </citation>
    <scope>NUCLEOTIDE SEQUENCE</scope>
    <source>
        <strain evidence="3">NRRL 2769</strain>
    </source>
</reference>
<feature type="transmembrane region" description="Helical" evidence="2">
    <location>
        <begin position="232"/>
        <end position="254"/>
    </location>
</feature>
<feature type="transmembrane region" description="Helical" evidence="2">
    <location>
        <begin position="160"/>
        <end position="185"/>
    </location>
</feature>
<evidence type="ECO:0000313" key="4">
    <source>
        <dbReference type="Proteomes" id="UP000703661"/>
    </source>
</evidence>
<evidence type="ECO:0000313" key="3">
    <source>
        <dbReference type="EMBL" id="KAG0016290.1"/>
    </source>
</evidence>
<keyword evidence="2" id="KW-0812">Transmembrane</keyword>
<accession>A0A9P6T0T6</accession>
<feature type="region of interest" description="Disordered" evidence="1">
    <location>
        <begin position="1"/>
        <end position="69"/>
    </location>
</feature>
<keyword evidence="4" id="KW-1185">Reference proteome</keyword>